<feature type="compositionally biased region" description="Basic and acidic residues" evidence="1">
    <location>
        <begin position="8"/>
        <end position="25"/>
    </location>
</feature>
<gene>
    <name evidence="3" type="ORF">BD410DRAFT_824017</name>
</gene>
<evidence type="ECO:0000256" key="2">
    <source>
        <dbReference type="SAM" id="Phobius"/>
    </source>
</evidence>
<feature type="transmembrane region" description="Helical" evidence="2">
    <location>
        <begin position="74"/>
        <end position="93"/>
    </location>
</feature>
<name>A0A4R5XG27_9AGAM</name>
<dbReference type="AlphaFoldDB" id="A0A4R5XG27"/>
<keyword evidence="4" id="KW-1185">Reference proteome</keyword>
<evidence type="ECO:0000313" key="3">
    <source>
        <dbReference type="EMBL" id="TDL30093.1"/>
    </source>
</evidence>
<feature type="region of interest" description="Disordered" evidence="1">
    <location>
        <begin position="1"/>
        <end position="32"/>
    </location>
</feature>
<dbReference type="Proteomes" id="UP000294933">
    <property type="component" value="Unassembled WGS sequence"/>
</dbReference>
<feature type="transmembrane region" description="Helical" evidence="2">
    <location>
        <begin position="44"/>
        <end position="62"/>
    </location>
</feature>
<proteinExistence type="predicted"/>
<feature type="transmembrane region" description="Helical" evidence="2">
    <location>
        <begin position="105"/>
        <end position="126"/>
    </location>
</feature>
<reference evidence="3 4" key="1">
    <citation type="submission" date="2018-06" db="EMBL/GenBank/DDBJ databases">
        <title>A transcriptomic atlas of mushroom development highlights an independent origin of complex multicellularity.</title>
        <authorList>
            <consortium name="DOE Joint Genome Institute"/>
            <person name="Krizsan K."/>
            <person name="Almasi E."/>
            <person name="Merenyi Z."/>
            <person name="Sahu N."/>
            <person name="Viragh M."/>
            <person name="Koszo T."/>
            <person name="Mondo S."/>
            <person name="Kiss B."/>
            <person name="Balint B."/>
            <person name="Kues U."/>
            <person name="Barry K."/>
            <person name="Hegedus J.C."/>
            <person name="Henrissat B."/>
            <person name="Johnson J."/>
            <person name="Lipzen A."/>
            <person name="Ohm R."/>
            <person name="Nagy I."/>
            <person name="Pangilinan J."/>
            <person name="Yan J."/>
            <person name="Xiong Y."/>
            <person name="Grigoriev I.V."/>
            <person name="Hibbett D.S."/>
            <person name="Nagy L.G."/>
        </authorList>
    </citation>
    <scope>NUCLEOTIDE SEQUENCE [LARGE SCALE GENOMIC DNA]</scope>
    <source>
        <strain evidence="3 4">SZMC22713</strain>
    </source>
</reference>
<keyword evidence="2" id="KW-0812">Transmembrane</keyword>
<dbReference type="EMBL" id="ML170156">
    <property type="protein sequence ID" value="TDL30093.1"/>
    <property type="molecule type" value="Genomic_DNA"/>
</dbReference>
<organism evidence="3 4">
    <name type="scientific">Rickenella mellea</name>
    <dbReference type="NCBI Taxonomy" id="50990"/>
    <lineage>
        <taxon>Eukaryota</taxon>
        <taxon>Fungi</taxon>
        <taxon>Dikarya</taxon>
        <taxon>Basidiomycota</taxon>
        <taxon>Agaricomycotina</taxon>
        <taxon>Agaricomycetes</taxon>
        <taxon>Hymenochaetales</taxon>
        <taxon>Rickenellaceae</taxon>
        <taxon>Rickenella</taxon>
    </lineage>
</organism>
<dbReference type="VEuPathDB" id="FungiDB:BD410DRAFT_824017"/>
<protein>
    <submittedName>
        <fullName evidence="3">Uncharacterized protein</fullName>
    </submittedName>
</protein>
<evidence type="ECO:0000313" key="4">
    <source>
        <dbReference type="Proteomes" id="UP000294933"/>
    </source>
</evidence>
<keyword evidence="2" id="KW-1133">Transmembrane helix</keyword>
<keyword evidence="2" id="KW-0472">Membrane</keyword>
<evidence type="ECO:0000256" key="1">
    <source>
        <dbReference type="SAM" id="MobiDB-lite"/>
    </source>
</evidence>
<accession>A0A4R5XG27</accession>
<sequence>MAATTNDGNKEDTPVKDRDVEENRQIDNGGANSKTTDIKHTIEVWVSIAIAVVAFASQFALFEASSIQGNIAHALFLSAVLMGMTAILTYALEHGRHADGNEGDGVYRSVMICSMSGMWLVMFGVLSMTWAIRPTSVAVHSIRRIGDEVV</sequence>